<dbReference type="AlphaFoldDB" id="A0A7Z2ZNZ6"/>
<evidence type="ECO:0000259" key="1">
    <source>
        <dbReference type="Pfam" id="PF16116"/>
    </source>
</evidence>
<dbReference type="RefSeq" id="WP_169283044.1">
    <property type="nucleotide sequence ID" value="NZ_CP051680.1"/>
</dbReference>
<reference evidence="2 3" key="1">
    <citation type="submission" date="2020-04" db="EMBL/GenBank/DDBJ databases">
        <title>Genome sequencing of novel species.</title>
        <authorList>
            <person name="Heo J."/>
            <person name="Kim S.-J."/>
            <person name="Kim J.-S."/>
            <person name="Hong S.-B."/>
            <person name="Kwon S.-W."/>
        </authorList>
    </citation>
    <scope>NUCLEOTIDE SEQUENCE [LARGE SCALE GENOMIC DNA]</scope>
    <source>
        <strain evidence="2 3">MFER-1</strain>
    </source>
</reference>
<dbReference type="Gene3D" id="3.20.20.80">
    <property type="entry name" value="Glycosidases"/>
    <property type="match status" value="1"/>
</dbReference>
<dbReference type="InterPro" id="IPR032267">
    <property type="entry name" value="DUF4832"/>
</dbReference>
<name>A0A7Z2ZNZ6_9BACL</name>
<dbReference type="SUPFAM" id="SSF51445">
    <property type="entry name" value="(Trans)glycosidases"/>
    <property type="match status" value="1"/>
</dbReference>
<organism evidence="2 3">
    <name type="scientific">Cohnella herbarum</name>
    <dbReference type="NCBI Taxonomy" id="2728023"/>
    <lineage>
        <taxon>Bacteria</taxon>
        <taxon>Bacillati</taxon>
        <taxon>Bacillota</taxon>
        <taxon>Bacilli</taxon>
        <taxon>Bacillales</taxon>
        <taxon>Paenibacillaceae</taxon>
        <taxon>Cohnella</taxon>
    </lineage>
</organism>
<dbReference type="KEGG" id="cheb:HH215_28920"/>
<evidence type="ECO:0000313" key="2">
    <source>
        <dbReference type="EMBL" id="QJD86798.1"/>
    </source>
</evidence>
<sequence length="1049" mass="117318">MIAFRIVKRFALPFFLTVALLGSGLGFLPKAEASAMEDITPAETDEVLHNPGMGLVVTEIAYPGLMDMGTSSTFDEVDIVAIATTWGYIERAEGVYDWSYVDQLYNYWVAKGKKIAFKLSVEPFYYADGHDEQLPEWLFTEYDLPYQYQTFGGGTYAKWVDQNNPIYKEKLTAFMNEFANRYKYDPNVEYIDLRTYGLWGEGQTGYVYPTTESRREAFIGLIDIWNNAWEGRKVLLQNNIVEGTAWPDDHTPSYKDYEDFLYMSAYDYTTSKPRISLRRDGIPDFYRDYEKQLLDDIFFNTDLPLGAEYCFAYAHYKNNNKVEWANNEIIEKMHFNYLNLPGWEPSHDADDYYNEQPDEVRRMLKNIGYRFVLTKAQYPSEVAAGETFAFDHTWVNRATGKSPEQYPLKIYLVDDSGRTVWYGTDSKFDQRRFFKGNDYSVQSAFNLPANLKGGTYDVKIAMVDRLSGNPALELAIEGKDAEKRYKIGRITVIPSVPSLEEAKAYDVGGTPGTASGDKLVLKFDYATNGNVNPDAGKFVLSNGHTLGTNPSFAWSDDNRALTITLGNEPTVEAGDTIVLTTGNGIKDSIGRVEVLTDEPMTISGSFNPMYQLSEQYSSVQGQNGWRYMYNDGNGYVEMEWDGAKWKGPDIISYLFIERSAHMLAEMHDAVPAWEAPFAGTVRIRGTAKMDDDGGNACYGCGDGIRVKVMKNGSQVWPSAEWQSIGATDLVGVAHDFMIEVQQGDRIYFVMNRNANHYFDGASWDPSIEYVISSVPTLEEAKAYDVGGTPGTVSGDKLVLKFDYATNGNVNPDAGKLVLSNGHTLGSNPSFAWSGDNRELTITLGNNPTVVAGDTIALTAGNGIKDMADQVEVLTDEPMTISGSFNPIYRLSEQYSSVQGQNGWRYMYHDGSGYVEMTWDGTKWKGLNTVSFLFIEPSTHMIAETYDAVPAWDAPFNGTVRIRGTAKMDDDGGDACHGCGDGICVKIMKNGSQVWPSSGWQAIQATDLVGVSHDVTIEVQQGDRVYFVMNRNENPYFDGASWNPAIEYVA</sequence>
<dbReference type="Proteomes" id="UP000502248">
    <property type="component" value="Chromosome"/>
</dbReference>
<evidence type="ECO:0000313" key="3">
    <source>
        <dbReference type="Proteomes" id="UP000502248"/>
    </source>
</evidence>
<protein>
    <submittedName>
        <fullName evidence="2">DUF4832 domain-containing protein</fullName>
    </submittedName>
</protein>
<dbReference type="Pfam" id="PF16116">
    <property type="entry name" value="DUF4832"/>
    <property type="match status" value="1"/>
</dbReference>
<accession>A0A7Z2ZNZ6</accession>
<proteinExistence type="predicted"/>
<dbReference type="InterPro" id="IPR017853">
    <property type="entry name" value="GH"/>
</dbReference>
<gene>
    <name evidence="2" type="ORF">HH215_28920</name>
</gene>
<dbReference type="EMBL" id="CP051680">
    <property type="protein sequence ID" value="QJD86798.1"/>
    <property type="molecule type" value="Genomic_DNA"/>
</dbReference>
<keyword evidence="3" id="KW-1185">Reference proteome</keyword>
<feature type="domain" description="DUF4832" evidence="1">
    <location>
        <begin position="303"/>
        <end position="467"/>
    </location>
</feature>